<evidence type="ECO:0000256" key="7">
    <source>
        <dbReference type="ARBA" id="ARBA00022918"/>
    </source>
</evidence>
<dbReference type="InterPro" id="IPR000477">
    <property type="entry name" value="RT_dom"/>
</dbReference>
<dbReference type="GO" id="GO:0003964">
    <property type="term" value="F:RNA-directed DNA polymerase activity"/>
    <property type="evidence" value="ECO:0007669"/>
    <property type="project" value="UniProtKB-KW"/>
</dbReference>
<dbReference type="AlphaFoldDB" id="A0A2Z7B0V6"/>
<dbReference type="Gene3D" id="3.30.70.270">
    <property type="match status" value="1"/>
</dbReference>
<protein>
    <submittedName>
        <fullName evidence="10">DNA/RNA polymerase superfamily protein</fullName>
    </submittedName>
</protein>
<proteinExistence type="predicted"/>
<dbReference type="CDD" id="cd01647">
    <property type="entry name" value="RT_LTR"/>
    <property type="match status" value="1"/>
</dbReference>
<dbReference type="GO" id="GO:0004519">
    <property type="term" value="F:endonuclease activity"/>
    <property type="evidence" value="ECO:0007669"/>
    <property type="project" value="UniProtKB-KW"/>
</dbReference>
<evidence type="ECO:0000259" key="9">
    <source>
        <dbReference type="PROSITE" id="PS50878"/>
    </source>
</evidence>
<dbReference type="InterPro" id="IPR043502">
    <property type="entry name" value="DNA/RNA_pol_sf"/>
</dbReference>
<dbReference type="PANTHER" id="PTHR24559:SF444">
    <property type="entry name" value="REVERSE TRANSCRIPTASE DOMAIN-CONTAINING PROTEIN"/>
    <property type="match status" value="1"/>
</dbReference>
<dbReference type="Proteomes" id="UP000250235">
    <property type="component" value="Unassembled WGS sequence"/>
</dbReference>
<keyword evidence="6" id="KW-0378">Hydrolase</keyword>
<dbReference type="Gene3D" id="2.40.70.10">
    <property type="entry name" value="Acid Proteases"/>
    <property type="match status" value="1"/>
</dbReference>
<evidence type="ECO:0000256" key="1">
    <source>
        <dbReference type="ARBA" id="ARBA00022670"/>
    </source>
</evidence>
<feature type="region of interest" description="Disordered" evidence="8">
    <location>
        <begin position="650"/>
        <end position="671"/>
    </location>
</feature>
<accession>A0A2Z7B0V6</accession>
<dbReference type="OrthoDB" id="913925at2759"/>
<reference evidence="10 11" key="1">
    <citation type="journal article" date="2015" name="Proc. Natl. Acad. Sci. U.S.A.">
        <title>The resurrection genome of Boea hygrometrica: A blueprint for survival of dehydration.</title>
        <authorList>
            <person name="Xiao L."/>
            <person name="Yang G."/>
            <person name="Zhang L."/>
            <person name="Yang X."/>
            <person name="Zhao S."/>
            <person name="Ji Z."/>
            <person name="Zhou Q."/>
            <person name="Hu M."/>
            <person name="Wang Y."/>
            <person name="Chen M."/>
            <person name="Xu Y."/>
            <person name="Jin H."/>
            <person name="Xiao X."/>
            <person name="Hu G."/>
            <person name="Bao F."/>
            <person name="Hu Y."/>
            <person name="Wan P."/>
            <person name="Li L."/>
            <person name="Deng X."/>
            <person name="Kuang T."/>
            <person name="Xiang C."/>
            <person name="Zhu J.K."/>
            <person name="Oliver M.J."/>
            <person name="He Y."/>
        </authorList>
    </citation>
    <scope>NUCLEOTIDE SEQUENCE [LARGE SCALE GENOMIC DNA]</scope>
    <source>
        <strain evidence="11">cv. XS01</strain>
    </source>
</reference>
<feature type="compositionally biased region" description="Polar residues" evidence="8">
    <location>
        <begin position="661"/>
        <end position="671"/>
    </location>
</feature>
<sequence length="671" mass="76172">MGFCVTVPSGEELVSHDLFRGLELRLQGHLVTADLIVLPMPEFDLILGMDWLTKYGVVIDFQLRTVLVKPPRGEWFTFEANQNGKIPRIISALKAQSYLRKGGSGFLLSLSSLVATSKPSLSDVEVVSEFPEVFPEDIYGLPPDRELEFAIDLVPGAAPVSRPPYRLAPSEMKELKEQIQDLLDKGFIRPSTSPWGAPVLFVKKKDGSLRLCIDYRELNKLTIKNKYPLPRIEDLFDQLKGSVVFSKIYLRSGYHQLKIKPADIYKTAFRTRYGNYEFLVMPFGLTNAPSAFMDLMNRVFQPLLDQFVVVFIDDILVYSKNRIEHANHLRTVLQILKDKQLFAKYRKFDWGVKMRIRPPELETSICDVKYHVSLIDGGRFILVVDLIEGSTAAYREEPDFPCEFLVGARRLDASKVLVGFGPAVGRCAWHRHRICLSVGISSWKDISNGSRNQPLSDRVSCWYFSRCVLVVSSSSASLDFSRWCISVYPAVARDQLLRVISCRYFSCDDHQRALRDFEATTFCEQEPAVGFASQVLQLVVVLTQLEVSQKVTTLLMSTFLLVVRTFERPLQLYPVAALASPVHFSWYQSGGSGRVLACCVELRSRTTSLFTDGLRPDICHDVNMADVETYMAAVNRAYRSERGRKVMRDNFQRKPHMQQPVRGQSSQQPAK</sequence>
<feature type="domain" description="Reverse transcriptase" evidence="9">
    <location>
        <begin position="183"/>
        <end position="365"/>
    </location>
</feature>
<keyword evidence="4" id="KW-0540">Nuclease</keyword>
<dbReference type="EMBL" id="KV012029">
    <property type="protein sequence ID" value="KZV25122.1"/>
    <property type="molecule type" value="Genomic_DNA"/>
</dbReference>
<evidence type="ECO:0000313" key="11">
    <source>
        <dbReference type="Proteomes" id="UP000250235"/>
    </source>
</evidence>
<keyword evidence="11" id="KW-1185">Reference proteome</keyword>
<keyword evidence="5" id="KW-0255">Endonuclease</keyword>
<name>A0A2Z7B0V6_9LAMI</name>
<dbReference type="GO" id="GO:0008233">
    <property type="term" value="F:peptidase activity"/>
    <property type="evidence" value="ECO:0007669"/>
    <property type="project" value="UniProtKB-KW"/>
</dbReference>
<keyword evidence="3" id="KW-0548">Nucleotidyltransferase</keyword>
<dbReference type="CDD" id="cd00303">
    <property type="entry name" value="retropepsin_like"/>
    <property type="match status" value="1"/>
</dbReference>
<evidence type="ECO:0000256" key="5">
    <source>
        <dbReference type="ARBA" id="ARBA00022759"/>
    </source>
</evidence>
<dbReference type="Gene3D" id="3.10.10.10">
    <property type="entry name" value="HIV Type 1 Reverse Transcriptase, subunit A, domain 1"/>
    <property type="match status" value="1"/>
</dbReference>
<dbReference type="SUPFAM" id="SSF56672">
    <property type="entry name" value="DNA/RNA polymerases"/>
    <property type="match status" value="1"/>
</dbReference>
<evidence type="ECO:0000256" key="6">
    <source>
        <dbReference type="ARBA" id="ARBA00022801"/>
    </source>
</evidence>
<gene>
    <name evidence="10" type="ORF">F511_27437</name>
</gene>
<dbReference type="PROSITE" id="PS50878">
    <property type="entry name" value="RT_POL"/>
    <property type="match status" value="1"/>
</dbReference>
<dbReference type="InterPro" id="IPR043128">
    <property type="entry name" value="Rev_trsase/Diguanyl_cyclase"/>
</dbReference>
<evidence type="ECO:0000256" key="4">
    <source>
        <dbReference type="ARBA" id="ARBA00022722"/>
    </source>
</evidence>
<evidence type="ECO:0000256" key="3">
    <source>
        <dbReference type="ARBA" id="ARBA00022695"/>
    </source>
</evidence>
<keyword evidence="2" id="KW-0808">Transferase</keyword>
<keyword evidence="7" id="KW-0695">RNA-directed DNA polymerase</keyword>
<dbReference type="Pfam" id="PF08284">
    <property type="entry name" value="RVP_2"/>
    <property type="match status" value="1"/>
</dbReference>
<evidence type="ECO:0000256" key="8">
    <source>
        <dbReference type="SAM" id="MobiDB-lite"/>
    </source>
</evidence>
<dbReference type="GO" id="GO:0006508">
    <property type="term" value="P:proteolysis"/>
    <property type="evidence" value="ECO:0007669"/>
    <property type="project" value="UniProtKB-KW"/>
</dbReference>
<dbReference type="PANTHER" id="PTHR24559">
    <property type="entry name" value="TRANSPOSON TY3-I GAG-POL POLYPROTEIN"/>
    <property type="match status" value="1"/>
</dbReference>
<organism evidence="10 11">
    <name type="scientific">Dorcoceras hygrometricum</name>
    <dbReference type="NCBI Taxonomy" id="472368"/>
    <lineage>
        <taxon>Eukaryota</taxon>
        <taxon>Viridiplantae</taxon>
        <taxon>Streptophyta</taxon>
        <taxon>Embryophyta</taxon>
        <taxon>Tracheophyta</taxon>
        <taxon>Spermatophyta</taxon>
        <taxon>Magnoliopsida</taxon>
        <taxon>eudicotyledons</taxon>
        <taxon>Gunneridae</taxon>
        <taxon>Pentapetalae</taxon>
        <taxon>asterids</taxon>
        <taxon>lamiids</taxon>
        <taxon>Lamiales</taxon>
        <taxon>Gesneriaceae</taxon>
        <taxon>Didymocarpoideae</taxon>
        <taxon>Trichosporeae</taxon>
        <taxon>Loxocarpinae</taxon>
        <taxon>Dorcoceras</taxon>
    </lineage>
</organism>
<evidence type="ECO:0000313" key="10">
    <source>
        <dbReference type="EMBL" id="KZV25122.1"/>
    </source>
</evidence>
<dbReference type="Pfam" id="PF00078">
    <property type="entry name" value="RVT_1"/>
    <property type="match status" value="1"/>
</dbReference>
<evidence type="ECO:0000256" key="2">
    <source>
        <dbReference type="ARBA" id="ARBA00022679"/>
    </source>
</evidence>
<dbReference type="FunFam" id="3.10.10.10:FF:000007">
    <property type="entry name" value="Retrovirus-related Pol polyprotein from transposon 17.6-like Protein"/>
    <property type="match status" value="1"/>
</dbReference>
<dbReference type="InterPro" id="IPR053134">
    <property type="entry name" value="RNA-dir_DNA_polymerase"/>
</dbReference>
<keyword evidence="1" id="KW-0645">Protease</keyword>
<dbReference type="InterPro" id="IPR021109">
    <property type="entry name" value="Peptidase_aspartic_dom_sf"/>
</dbReference>